<dbReference type="NCBIfam" id="NF037993">
    <property type="entry name" value="cyano_chori_ly"/>
    <property type="match status" value="1"/>
</dbReference>
<dbReference type="EMBL" id="NMQA01000079">
    <property type="protein sequence ID" value="PLZ99336.1"/>
    <property type="molecule type" value="Genomic_DNA"/>
</dbReference>
<reference evidence="2 3" key="1">
    <citation type="submission" date="2017-07" db="EMBL/GenBank/DDBJ databases">
        <title>Genomes of Fischerella (Mastigocladus) sp. strains.</title>
        <authorList>
            <person name="Miller S.R."/>
        </authorList>
    </citation>
    <scope>NUCLEOTIDE SEQUENCE [LARGE SCALE GENOMIC DNA]</scope>
    <source>
        <strain evidence="2 3">CCMEE 5268</strain>
    </source>
</reference>
<feature type="compositionally biased region" description="Polar residues" evidence="1">
    <location>
        <begin position="224"/>
        <end position="235"/>
    </location>
</feature>
<comment type="caution">
    <text evidence="2">The sequence shown here is derived from an EMBL/GenBank/DDBJ whole genome shotgun (WGS) entry which is preliminary data.</text>
</comment>
<organism evidence="2 3">
    <name type="scientific">Fischerella thermalis CCMEE 5268</name>
    <dbReference type="NCBI Taxonomy" id="2019662"/>
    <lineage>
        <taxon>Bacteria</taxon>
        <taxon>Bacillati</taxon>
        <taxon>Cyanobacteriota</taxon>
        <taxon>Cyanophyceae</taxon>
        <taxon>Nostocales</taxon>
        <taxon>Hapalosiphonaceae</taxon>
        <taxon>Fischerella</taxon>
    </lineage>
</organism>
<proteinExistence type="predicted"/>
<accession>A0A2N6KIK1</accession>
<name>A0A2N6KIK1_9CYAN</name>
<feature type="region of interest" description="Disordered" evidence="1">
    <location>
        <begin position="207"/>
        <end position="235"/>
    </location>
</feature>
<dbReference type="RefSeq" id="WP_102172128.1">
    <property type="nucleotide sequence ID" value="NZ_NMQA01000079.1"/>
</dbReference>
<dbReference type="Gene3D" id="3.40.1410.10">
    <property type="entry name" value="Chorismate lyase-like"/>
    <property type="match status" value="1"/>
</dbReference>
<dbReference type="InterPro" id="IPR048022">
    <property type="entry name" value="Ch_lyase_cyan"/>
</dbReference>
<dbReference type="AlphaFoldDB" id="A0A2N6KIK1"/>
<sequence>MTATFTPTNNLTLPTGWHRLTPIWQGGEEVIQQGLPHTQLAPAWQLLLLGDGSPTRHLQLLTGEPTEVDVIDMSLVGMDLDGAPDLIKAVPGPRLRRQVWLRTASGQRLAYATSWWEASHVDEYLQNRSLPIWASLARLRTELYRDVQGIYYGYSDGLESGFDEEGPFWGRHYLFWHHGQPLTLIYEVFSPYLTKYLGAMQLLPQGGEQQVEEEANSLEPPEASKNQEVFNFNEP</sequence>
<gene>
    <name evidence="2" type="ORF">CEN50_07595</name>
</gene>
<protein>
    <submittedName>
        <fullName evidence="2">Chorismate lyase</fullName>
    </submittedName>
</protein>
<evidence type="ECO:0000256" key="1">
    <source>
        <dbReference type="SAM" id="MobiDB-lite"/>
    </source>
</evidence>
<keyword evidence="2" id="KW-0456">Lyase</keyword>
<dbReference type="InterPro" id="IPR002800">
    <property type="entry name" value="Rv2949c-like"/>
</dbReference>
<dbReference type="GO" id="GO:0016829">
    <property type="term" value="F:lyase activity"/>
    <property type="evidence" value="ECO:0007669"/>
    <property type="project" value="UniProtKB-KW"/>
</dbReference>
<dbReference type="InterPro" id="IPR028978">
    <property type="entry name" value="Chorismate_lyase_/UTRA_dom_sf"/>
</dbReference>
<dbReference type="SUPFAM" id="SSF64288">
    <property type="entry name" value="Chorismate lyase-like"/>
    <property type="match status" value="1"/>
</dbReference>
<evidence type="ECO:0000313" key="2">
    <source>
        <dbReference type="EMBL" id="PLZ99336.1"/>
    </source>
</evidence>
<evidence type="ECO:0000313" key="3">
    <source>
        <dbReference type="Proteomes" id="UP000235025"/>
    </source>
</evidence>
<dbReference type="Proteomes" id="UP000235025">
    <property type="component" value="Unassembled WGS sequence"/>
</dbReference>
<dbReference type="Pfam" id="PF01947">
    <property type="entry name" value="Rv2949c-like"/>
    <property type="match status" value="1"/>
</dbReference>